<evidence type="ECO:0000256" key="2">
    <source>
        <dbReference type="ARBA" id="ARBA00022475"/>
    </source>
</evidence>
<evidence type="ECO:0000256" key="6">
    <source>
        <dbReference type="ARBA" id="ARBA00023136"/>
    </source>
</evidence>
<proteinExistence type="predicted"/>
<protein>
    <submittedName>
        <fullName evidence="8">DUF2029 domain-containing protein</fullName>
    </submittedName>
</protein>
<evidence type="ECO:0000256" key="7">
    <source>
        <dbReference type="SAM" id="Phobius"/>
    </source>
</evidence>
<dbReference type="InterPro" id="IPR018584">
    <property type="entry name" value="GT87"/>
</dbReference>
<evidence type="ECO:0000256" key="5">
    <source>
        <dbReference type="ARBA" id="ARBA00022989"/>
    </source>
</evidence>
<feature type="transmembrane region" description="Helical" evidence="7">
    <location>
        <begin position="313"/>
        <end position="330"/>
    </location>
</feature>
<comment type="caution">
    <text evidence="8">The sequence shown here is derived from an EMBL/GenBank/DDBJ whole genome shotgun (WGS) entry which is preliminary data.</text>
</comment>
<dbReference type="GO" id="GO:0005886">
    <property type="term" value="C:plasma membrane"/>
    <property type="evidence" value="ECO:0007669"/>
    <property type="project" value="UniProtKB-SubCell"/>
</dbReference>
<evidence type="ECO:0000256" key="3">
    <source>
        <dbReference type="ARBA" id="ARBA00022679"/>
    </source>
</evidence>
<feature type="transmembrane region" description="Helical" evidence="7">
    <location>
        <begin position="264"/>
        <end position="282"/>
    </location>
</feature>
<accession>A0A832Z0J7</accession>
<dbReference type="EMBL" id="DQTV01000129">
    <property type="protein sequence ID" value="HIP57681.1"/>
    <property type="molecule type" value="Genomic_DNA"/>
</dbReference>
<dbReference type="Proteomes" id="UP000605805">
    <property type="component" value="Unassembled WGS sequence"/>
</dbReference>
<feature type="transmembrane region" description="Helical" evidence="7">
    <location>
        <begin position="291"/>
        <end position="307"/>
    </location>
</feature>
<evidence type="ECO:0000313" key="9">
    <source>
        <dbReference type="Proteomes" id="UP000605805"/>
    </source>
</evidence>
<keyword evidence="4 7" id="KW-0812">Transmembrane</keyword>
<gene>
    <name evidence="8" type="ORF">EYH02_06455</name>
</gene>
<keyword evidence="2" id="KW-1003">Cell membrane</keyword>
<evidence type="ECO:0000256" key="1">
    <source>
        <dbReference type="ARBA" id="ARBA00004651"/>
    </source>
</evidence>
<feature type="transmembrane region" description="Helical" evidence="7">
    <location>
        <begin position="21"/>
        <end position="39"/>
    </location>
</feature>
<sequence length="456" mass="51017">MLLKVAVKTFEWLESRRRTSIVIGLALVLLAALVGWNYYDVMWWIEWDSIASRYGVFSVYTHCIPPLCKAPYPPLAILLFLASYRVASPLASLSLWISMLILKTLLVILPGLAIYAMLGRYVGRLGAILWLFSLPFLQLVLALQFDVVLALLLLSSAIAFVKRRYLLSGLFIGLAMLVKQSAWVALPILFIAVIASERKRVLNFLTGLVTALAIAIPFVIQNPAAFLYNVLVFHAMRVPQDLSLWALPTHILGQYVARLWMLRSAWIVPFLACYTALLIYVWRKRLWMKRGGVMIAMSLALLLLIVFGKIGNLNYLVWPLPLAIAGLLPVDRRRCIAISTMFSLAVIAAQIPYITLLYLVPAILNKPVFVAEDLSFWPSRVIVDFSLNSNIAETPIVKLMNASEKVVMNAINKTVKHVVSELYTVRGMVMAFIAVVAQAILTATTVLLVRYSSSYS</sequence>
<dbReference type="Pfam" id="PF09594">
    <property type="entry name" value="GT87"/>
    <property type="match status" value="1"/>
</dbReference>
<comment type="subcellular location">
    <subcellularLocation>
        <location evidence="1">Cell membrane</location>
        <topology evidence="1">Multi-pass membrane protein</topology>
    </subcellularLocation>
</comment>
<keyword evidence="3" id="KW-0808">Transferase</keyword>
<keyword evidence="6 7" id="KW-0472">Membrane</keyword>
<evidence type="ECO:0000313" key="8">
    <source>
        <dbReference type="EMBL" id="HIP57681.1"/>
    </source>
</evidence>
<feature type="transmembrane region" description="Helical" evidence="7">
    <location>
        <begin position="167"/>
        <end position="194"/>
    </location>
</feature>
<dbReference type="AlphaFoldDB" id="A0A832Z0J7"/>
<organism evidence="8 9">
    <name type="scientific">Ignisphaera aggregans</name>
    <dbReference type="NCBI Taxonomy" id="334771"/>
    <lineage>
        <taxon>Archaea</taxon>
        <taxon>Thermoproteota</taxon>
        <taxon>Thermoprotei</taxon>
        <taxon>Desulfurococcales</taxon>
        <taxon>Desulfurococcaceae</taxon>
        <taxon>Ignisphaera</taxon>
    </lineage>
</organism>
<name>A0A832Z0J7_9CREN</name>
<evidence type="ECO:0000256" key="4">
    <source>
        <dbReference type="ARBA" id="ARBA00022692"/>
    </source>
</evidence>
<keyword evidence="5 7" id="KW-1133">Transmembrane helix</keyword>
<feature type="transmembrane region" description="Helical" evidence="7">
    <location>
        <begin position="93"/>
        <end position="116"/>
    </location>
</feature>
<feature type="transmembrane region" description="Helical" evidence="7">
    <location>
        <begin position="342"/>
        <end position="364"/>
    </location>
</feature>
<feature type="transmembrane region" description="Helical" evidence="7">
    <location>
        <begin position="428"/>
        <end position="449"/>
    </location>
</feature>
<feature type="transmembrane region" description="Helical" evidence="7">
    <location>
        <begin position="128"/>
        <end position="161"/>
    </location>
</feature>
<reference evidence="8" key="1">
    <citation type="journal article" date="2020" name="ISME J.">
        <title>Gammaproteobacteria mediating utilization of methyl-, sulfur- and petroleum organic compounds in deep ocean hydrothermal plumes.</title>
        <authorList>
            <person name="Zhou Z."/>
            <person name="Liu Y."/>
            <person name="Pan J."/>
            <person name="Cron B.R."/>
            <person name="Toner B.M."/>
            <person name="Anantharaman K."/>
            <person name="Breier J.A."/>
            <person name="Dick G.J."/>
            <person name="Li M."/>
        </authorList>
    </citation>
    <scope>NUCLEOTIDE SEQUENCE</scope>
    <source>
        <strain evidence="8">SZUA-1435</strain>
    </source>
</reference>
<dbReference type="GO" id="GO:0016758">
    <property type="term" value="F:hexosyltransferase activity"/>
    <property type="evidence" value="ECO:0007669"/>
    <property type="project" value="InterPro"/>
</dbReference>
<feature type="transmembrane region" description="Helical" evidence="7">
    <location>
        <begin position="201"/>
        <end position="220"/>
    </location>
</feature>